<evidence type="ECO:0000313" key="2">
    <source>
        <dbReference type="Proteomes" id="UP000013909"/>
    </source>
</evidence>
<protein>
    <submittedName>
        <fullName evidence="1">Uncharacterized protein</fullName>
    </submittedName>
</protein>
<evidence type="ECO:0000313" key="1">
    <source>
        <dbReference type="EMBL" id="EON77002.1"/>
    </source>
</evidence>
<proteinExistence type="predicted"/>
<dbReference type="AlphaFoldDB" id="R7ZSD9"/>
<comment type="caution">
    <text evidence="1">The sequence shown here is derived from an EMBL/GenBank/DDBJ whole genome shotgun (WGS) entry which is preliminary data.</text>
</comment>
<dbReference type="EMBL" id="AQHR01000069">
    <property type="protein sequence ID" value="EON77002.1"/>
    <property type="molecule type" value="Genomic_DNA"/>
</dbReference>
<sequence>MKESHLSYFCVRKYLLLKKASHSGFFSPDTEEFKAGQSKIYV</sequence>
<keyword evidence="2" id="KW-1185">Reference proteome</keyword>
<name>R7ZSD9_9BACT</name>
<dbReference type="Proteomes" id="UP000013909">
    <property type="component" value="Unassembled WGS sequence"/>
</dbReference>
<reference evidence="1 2" key="1">
    <citation type="submission" date="2013-02" db="EMBL/GenBank/DDBJ databases">
        <title>A novel strain isolated from Lonar lake, Maharashtra, India.</title>
        <authorList>
            <person name="Singh A."/>
        </authorList>
    </citation>
    <scope>NUCLEOTIDE SEQUENCE [LARGE SCALE GENOMIC DNA]</scope>
    <source>
        <strain evidence="1 2">AK24</strain>
    </source>
</reference>
<dbReference type="STRING" id="1232681.ADIS_2545"/>
<gene>
    <name evidence="1" type="ORF">ADIS_2545</name>
</gene>
<organism evidence="1 2">
    <name type="scientific">Lunatimonas lonarensis</name>
    <dbReference type="NCBI Taxonomy" id="1232681"/>
    <lineage>
        <taxon>Bacteria</taxon>
        <taxon>Pseudomonadati</taxon>
        <taxon>Bacteroidota</taxon>
        <taxon>Cytophagia</taxon>
        <taxon>Cytophagales</taxon>
        <taxon>Cyclobacteriaceae</taxon>
    </lineage>
</organism>
<accession>R7ZSD9</accession>